<dbReference type="InterPro" id="IPR036388">
    <property type="entry name" value="WH-like_DNA-bd_sf"/>
</dbReference>
<evidence type="ECO:0000256" key="4">
    <source>
        <dbReference type="ARBA" id="ARBA00023125"/>
    </source>
</evidence>
<dbReference type="SUPFAM" id="SSF46785">
    <property type="entry name" value="Winged helix' DNA-binding domain"/>
    <property type="match status" value="1"/>
</dbReference>
<keyword evidence="4" id="KW-0238">DNA-binding</keyword>
<keyword evidence="5" id="KW-0539">Nucleus</keyword>
<dbReference type="GO" id="GO:0035861">
    <property type="term" value="C:site of double-strand break"/>
    <property type="evidence" value="ECO:0007669"/>
    <property type="project" value="TreeGrafter"/>
</dbReference>
<accession>A0A147B9H3</accession>
<keyword evidence="3" id="KW-0235">DNA replication</keyword>
<comment type="similarity">
    <text evidence="2">Belongs to the replication factor A protein 2 family.</text>
</comment>
<dbReference type="InterPro" id="IPR032245">
    <property type="entry name" value="RMI2"/>
</dbReference>
<evidence type="ECO:0000259" key="6">
    <source>
        <dbReference type="Pfam" id="PF08784"/>
    </source>
</evidence>
<name>A0A147B9H3_9ACAR</name>
<dbReference type="PIRSF" id="PIRSF036949">
    <property type="entry name" value="RPA32"/>
    <property type="match status" value="1"/>
</dbReference>
<dbReference type="EMBL" id="GEIB01000457">
    <property type="protein sequence ID" value="JAR87428.1"/>
    <property type="molecule type" value="Transcribed_RNA"/>
</dbReference>
<dbReference type="SUPFAM" id="SSF50249">
    <property type="entry name" value="Nucleic acid-binding proteins"/>
    <property type="match status" value="1"/>
</dbReference>
<proteinExistence type="inferred from homology"/>
<evidence type="ECO:0000256" key="5">
    <source>
        <dbReference type="ARBA" id="ARBA00023242"/>
    </source>
</evidence>
<dbReference type="GO" id="GO:0006289">
    <property type="term" value="P:nucleotide-excision repair"/>
    <property type="evidence" value="ECO:0007669"/>
    <property type="project" value="TreeGrafter"/>
</dbReference>
<feature type="domain" description="Replication protein A C-terminal" evidence="6">
    <location>
        <begin position="139"/>
        <end position="213"/>
    </location>
</feature>
<evidence type="ECO:0000256" key="1">
    <source>
        <dbReference type="ARBA" id="ARBA00004123"/>
    </source>
</evidence>
<dbReference type="FunFam" id="1.10.10.10:FF:000168">
    <property type="entry name" value="Replication protein A 32 kDa subunit"/>
    <property type="match status" value="1"/>
</dbReference>
<dbReference type="Pfam" id="PF16100">
    <property type="entry name" value="RMI2"/>
    <property type="match status" value="1"/>
</dbReference>
<dbReference type="PANTHER" id="PTHR13989:SF16">
    <property type="entry name" value="REPLICATION PROTEIN A2"/>
    <property type="match status" value="1"/>
</dbReference>
<evidence type="ECO:0000256" key="3">
    <source>
        <dbReference type="ARBA" id="ARBA00022705"/>
    </source>
</evidence>
<organism evidence="7">
    <name type="scientific">Alectorobius mimon</name>
    <dbReference type="NCBI Taxonomy" id="360319"/>
    <lineage>
        <taxon>Eukaryota</taxon>
        <taxon>Metazoa</taxon>
        <taxon>Ecdysozoa</taxon>
        <taxon>Arthropoda</taxon>
        <taxon>Chelicerata</taxon>
        <taxon>Arachnida</taxon>
        <taxon>Acari</taxon>
        <taxon>Parasitiformes</taxon>
        <taxon>Ixodida</taxon>
        <taxon>Ixodoidea</taxon>
        <taxon>Argasidae</taxon>
        <taxon>Ornithodorinae</taxon>
        <taxon>Alectorobius</taxon>
    </lineage>
</organism>
<feature type="non-terminal residue" evidence="7">
    <location>
        <position position="1"/>
    </location>
</feature>
<evidence type="ECO:0000313" key="7">
    <source>
        <dbReference type="EMBL" id="JAR87428.1"/>
    </source>
</evidence>
<protein>
    <submittedName>
        <fullName evidence="7">Replication protein a 32 kDa subunit</fullName>
    </submittedName>
</protein>
<dbReference type="AlphaFoldDB" id="A0A147B9H3"/>
<dbReference type="GO" id="GO:0000724">
    <property type="term" value="P:double-strand break repair via homologous recombination"/>
    <property type="evidence" value="ECO:0007669"/>
    <property type="project" value="TreeGrafter"/>
</dbReference>
<reference evidence="7" key="1">
    <citation type="submission" date="2016-03" db="EMBL/GenBank/DDBJ databases">
        <title>Gut transcriptome analysis on engorged females of Ornithodoros mimon (Acari: Argasidae) and phylogenetic inferences of soft ticks.</title>
        <authorList>
            <person name="Landulfo G.A."/>
            <person name="Giovanni D."/>
            <person name="Carvalho E."/>
            <person name="Junqueira-de-Azevedo I."/>
            <person name="Patane J."/>
            <person name="Mendoca R."/>
            <person name="Barros-Battesti D."/>
        </authorList>
    </citation>
    <scope>NUCLEOTIDE SEQUENCE</scope>
    <source>
        <strain evidence="7">Females</strain>
        <tissue evidence="7">Gut</tissue>
    </source>
</reference>
<dbReference type="Gene3D" id="2.40.50.140">
    <property type="entry name" value="Nucleic acid-binding proteins"/>
    <property type="match status" value="1"/>
</dbReference>
<dbReference type="InterPro" id="IPR036390">
    <property type="entry name" value="WH_DNA-bd_sf"/>
</dbReference>
<dbReference type="GO" id="GO:0003697">
    <property type="term" value="F:single-stranded DNA binding"/>
    <property type="evidence" value="ECO:0007669"/>
    <property type="project" value="TreeGrafter"/>
</dbReference>
<dbReference type="InterPro" id="IPR040260">
    <property type="entry name" value="RFA2-like"/>
</dbReference>
<comment type="subcellular location">
    <subcellularLocation>
        <location evidence="1">Nucleus</location>
    </subcellularLocation>
</comment>
<dbReference type="GO" id="GO:0005662">
    <property type="term" value="C:DNA replication factor A complex"/>
    <property type="evidence" value="ECO:0007669"/>
    <property type="project" value="TreeGrafter"/>
</dbReference>
<dbReference type="InterPro" id="IPR014892">
    <property type="entry name" value="RPA_C"/>
</dbReference>
<dbReference type="InterPro" id="IPR012340">
    <property type="entry name" value="NA-bd_OB-fold"/>
</dbReference>
<dbReference type="Gene3D" id="1.10.10.10">
    <property type="entry name" value="Winged helix-like DNA-binding domain superfamily/Winged helix DNA-binding domain"/>
    <property type="match status" value="1"/>
</dbReference>
<dbReference type="GO" id="GO:0006260">
    <property type="term" value="P:DNA replication"/>
    <property type="evidence" value="ECO:0007669"/>
    <property type="project" value="UniProtKB-KW"/>
</dbReference>
<dbReference type="Pfam" id="PF08784">
    <property type="entry name" value="RPA_C"/>
    <property type="match status" value="1"/>
</dbReference>
<sequence>RRMDGGLQNLVPCTIAQVLQSGEDMMLGSMEVQQVKIIGLIVSVNQQSTRVTFTLDDRTGGTIEAQMLSAESDEQTKLMSQLIEKTYVRVVGSVRTIDGKKIIKVFKVSAVTDLNELTMHMVEVVHTHLAVEASEKKKGDPMETSNFVGDVGTAMGLTKEQKMVFEVVRNCMDEGGVTIQDICTVLPSIKMSTVRDIMEFLTNEGHTYTTFDDAHYKATDSG</sequence>
<dbReference type="PANTHER" id="PTHR13989">
    <property type="entry name" value="REPLICATION PROTEIN A-RELATED"/>
    <property type="match status" value="1"/>
</dbReference>
<evidence type="ECO:0000256" key="2">
    <source>
        <dbReference type="ARBA" id="ARBA00007815"/>
    </source>
</evidence>
<dbReference type="InterPro" id="IPR014646">
    <property type="entry name" value="Rfa2/RPA32"/>
</dbReference>
<dbReference type="CDD" id="cd04478">
    <property type="entry name" value="RPA2_DBD_D"/>
    <property type="match status" value="1"/>
</dbReference>
<dbReference type="GO" id="GO:0000781">
    <property type="term" value="C:chromosome, telomeric region"/>
    <property type="evidence" value="ECO:0007669"/>
    <property type="project" value="TreeGrafter"/>
</dbReference>